<dbReference type="Pfam" id="PF16529">
    <property type="entry name" value="Ge1_WD40"/>
    <property type="match status" value="1"/>
</dbReference>
<dbReference type="Gene3D" id="1.10.220.100">
    <property type="entry name" value="conserved c-terminal region of ge- 1"/>
    <property type="match status" value="1"/>
</dbReference>
<evidence type="ECO:0000256" key="5">
    <source>
        <dbReference type="ARBA" id="ARBA00022737"/>
    </source>
</evidence>
<evidence type="ECO:0000256" key="7">
    <source>
        <dbReference type="SAM" id="MobiDB-lite"/>
    </source>
</evidence>
<dbReference type="Pfam" id="PF00400">
    <property type="entry name" value="WD40"/>
    <property type="match status" value="1"/>
</dbReference>
<dbReference type="PANTHER" id="PTHR15598:SF5">
    <property type="entry name" value="ENHANCER OF MRNA-DECAPPING PROTEIN 4"/>
    <property type="match status" value="1"/>
</dbReference>
<evidence type="ECO:0000256" key="4">
    <source>
        <dbReference type="ARBA" id="ARBA00022574"/>
    </source>
</evidence>
<dbReference type="InterPro" id="IPR049404">
    <property type="entry name" value="EDC4_C"/>
</dbReference>
<dbReference type="AlphaFoldDB" id="A0A7S0R211"/>
<evidence type="ECO:0000256" key="1">
    <source>
        <dbReference type="ARBA" id="ARBA00004201"/>
    </source>
</evidence>
<dbReference type="SMART" id="SM00320">
    <property type="entry name" value="WD40"/>
    <property type="match status" value="3"/>
</dbReference>
<dbReference type="GO" id="GO:0031087">
    <property type="term" value="P:deadenylation-independent decapping of nuclear-transcribed mRNA"/>
    <property type="evidence" value="ECO:0007669"/>
    <property type="project" value="InterPro"/>
</dbReference>
<comment type="subcellular location">
    <subcellularLocation>
        <location evidence="1">Cytoplasm</location>
        <location evidence="1">P-body</location>
    </subcellularLocation>
</comment>
<dbReference type="InterPro" id="IPR015943">
    <property type="entry name" value="WD40/YVTN_repeat-like_dom_sf"/>
</dbReference>
<evidence type="ECO:0000259" key="8">
    <source>
        <dbReference type="Pfam" id="PF16529"/>
    </source>
</evidence>
<protein>
    <recommendedName>
        <fullName evidence="11">Enhancer of mRNA-decapping protein 4 WD40 repeat region domain-containing protein</fullName>
    </recommendedName>
</protein>
<organism evidence="10">
    <name type="scientific">Chlamydomonas leiostraca</name>
    <dbReference type="NCBI Taxonomy" id="1034604"/>
    <lineage>
        <taxon>Eukaryota</taxon>
        <taxon>Viridiplantae</taxon>
        <taxon>Chlorophyta</taxon>
        <taxon>core chlorophytes</taxon>
        <taxon>Chlorophyceae</taxon>
        <taxon>CS clade</taxon>
        <taxon>Chlamydomonadales</taxon>
        <taxon>Chlamydomonadaceae</taxon>
        <taxon>Chlamydomonas</taxon>
    </lineage>
</organism>
<name>A0A7S0R211_9CHLO</name>
<dbReference type="Gene3D" id="2.130.10.10">
    <property type="entry name" value="YVTN repeat-like/Quinoprotein amine dehydrogenase"/>
    <property type="match status" value="1"/>
</dbReference>
<keyword evidence="4" id="KW-0853">WD repeat</keyword>
<evidence type="ECO:0000259" key="9">
    <source>
        <dbReference type="Pfam" id="PF21289"/>
    </source>
</evidence>
<evidence type="ECO:0008006" key="11">
    <source>
        <dbReference type="Google" id="ProtNLM"/>
    </source>
</evidence>
<feature type="compositionally biased region" description="Low complexity" evidence="7">
    <location>
        <begin position="692"/>
        <end position="705"/>
    </location>
</feature>
<dbReference type="InterPro" id="IPR045152">
    <property type="entry name" value="EDC4-like"/>
</dbReference>
<dbReference type="GO" id="GO:0000932">
    <property type="term" value="C:P-body"/>
    <property type="evidence" value="ECO:0007669"/>
    <property type="project" value="UniProtKB-SubCell"/>
</dbReference>
<evidence type="ECO:0000256" key="2">
    <source>
        <dbReference type="ARBA" id="ARBA00009639"/>
    </source>
</evidence>
<proteinExistence type="inferred from homology"/>
<dbReference type="SUPFAM" id="SSF50978">
    <property type="entry name" value="WD40 repeat-like"/>
    <property type="match status" value="1"/>
</dbReference>
<dbReference type="InterPro" id="IPR036322">
    <property type="entry name" value="WD40_repeat_dom_sf"/>
</dbReference>
<evidence type="ECO:0000256" key="3">
    <source>
        <dbReference type="ARBA" id="ARBA00022490"/>
    </source>
</evidence>
<gene>
    <name evidence="10" type="ORF">CLEI1391_LOCUS1111</name>
</gene>
<dbReference type="InterPro" id="IPR032401">
    <property type="entry name" value="EDC4_WD40"/>
</dbReference>
<sequence>MDLLAGFMAAASGQSPAVPASVAQSAPAAGSVPASTGPAGAPHSKAADALAHAVAAGDVHAAKPEPKGLVLRPGADVYDIDGTSLASPQQLQVAPITVVKTEYREQVLHQIASNSTYICYGLKQGHIRVLNKETTARTLLKGHSCMVVDMRFFSASSNILASCDSGGEVFVRRITEDASEEGGASASQPSDPIQEDLLAHHKFSFSAPSSATRRLAWHPQLESLLAVALDDRVALINVPPSSGVAKSAEFANPIVPAGPMVSAPVTCLAFSDRGDLLAVSDASGRVSVWALPPDLVSQQQYEPLPTTPDLVFEAFTPAEPATCIEFLPSGNGRAVLVAGNASARTLALWVVSAGGEGGEGGLTAARTYTLELTSSKDGPAAFFNHLLVQPNFSVVVLANTKKQQVYVLHAHQDAAAGTASFDYLSLFEVKMPILSMTTITEDAVGADVFHLYCVQTEAIQEYTLYPTTCFPASDMEEEAERQLQLELEASQPLQDVTPVLPPTVHTPLGGLTPAELRTLPESSSREPPVAAPPKPAPAPVLVAEPEPQAIEPSSTGTLLDDVVALATGTTIKPLAAAPTEPSAATMGTPPHRVSVPGSSGGDSVTSDAASPGPAGAAPPALAAESSSGSTGIPASASPAPPPPPARIPSPVPELVEASPAPAPTPAAPQQPRASSHSPAPPPQPSLLLRKMSNSASAAQPSAPASTPTGDVPSAPAAATAALQTAVPGLDVRVAPGAAVAAGAAGSGEVSAATLALIMEQVAASQRETVRQVRADLKAELKAQAKASEAATAKAVEAALKAQEKRDREELSRTLNTAVAAISRDVGAKVADAVKALPAQVAAAAKAAVAEALPAATQAAVEKAVATQLRTALPQAVQAAFASTVLPSFERATASMFGQIDAAFKGGLAAAISTASGANAQAAAGIADTSKQLSTLVGALRTEVAALSAARAADASARSAAPASAVAPAAPVAKDPKAVAAAHLAAKQYDEAFDAVLSSNSQEALVWLLRQLSPNSLLGQEPCPLSQIVMLSLLSNLGHNLGGADVDTRLSWIQEVAACIDPHHPQAAPHLKAVLAPIKEALAGLAKTGSGDTQRVARMAVHVVNSLLHQ</sequence>
<dbReference type="InterPro" id="IPR044938">
    <property type="entry name" value="EDC4_C_sf"/>
</dbReference>
<feature type="domain" description="Enhancer of mRNA-decapping protein 4 WD40 repeat region" evidence="8">
    <location>
        <begin position="108"/>
        <end position="180"/>
    </location>
</feature>
<dbReference type="EMBL" id="HBFB01002132">
    <property type="protein sequence ID" value="CAD8664886.1"/>
    <property type="molecule type" value="Transcribed_RNA"/>
</dbReference>
<feature type="compositionally biased region" description="Pro residues" evidence="7">
    <location>
        <begin position="529"/>
        <end position="538"/>
    </location>
</feature>
<feature type="compositionally biased region" description="Low complexity" evidence="7">
    <location>
        <begin position="593"/>
        <end position="637"/>
    </location>
</feature>
<evidence type="ECO:0000256" key="6">
    <source>
        <dbReference type="ARBA" id="ARBA00023054"/>
    </source>
</evidence>
<feature type="region of interest" description="Disordered" evidence="7">
    <location>
        <begin position="502"/>
        <end position="540"/>
    </location>
</feature>
<feature type="compositionally biased region" description="Pro residues" evidence="7">
    <location>
        <begin position="638"/>
        <end position="651"/>
    </location>
</feature>
<comment type="similarity">
    <text evidence="2">Belongs to the WD repeat EDC4 family.</text>
</comment>
<dbReference type="Pfam" id="PF21289">
    <property type="entry name" value="EDC4_C"/>
    <property type="match status" value="1"/>
</dbReference>
<keyword evidence="3" id="KW-0963">Cytoplasm</keyword>
<keyword evidence="5" id="KW-0677">Repeat</keyword>
<reference evidence="10" key="1">
    <citation type="submission" date="2021-01" db="EMBL/GenBank/DDBJ databases">
        <authorList>
            <person name="Corre E."/>
            <person name="Pelletier E."/>
            <person name="Niang G."/>
            <person name="Scheremetjew M."/>
            <person name="Finn R."/>
            <person name="Kale V."/>
            <person name="Holt S."/>
            <person name="Cochrane G."/>
            <person name="Meng A."/>
            <person name="Brown T."/>
            <person name="Cohen L."/>
        </authorList>
    </citation>
    <scope>NUCLEOTIDE SEQUENCE</scope>
    <source>
        <strain evidence="10">SAG 11-49</strain>
    </source>
</reference>
<keyword evidence="6" id="KW-0175">Coiled coil</keyword>
<evidence type="ECO:0000313" key="10">
    <source>
        <dbReference type="EMBL" id="CAD8664886.1"/>
    </source>
</evidence>
<feature type="region of interest" description="Disordered" evidence="7">
    <location>
        <begin position="574"/>
        <end position="715"/>
    </location>
</feature>
<feature type="domain" description="Enhancer of mRNA-decapping protein 4 C-terminal" evidence="9">
    <location>
        <begin position="982"/>
        <end position="1084"/>
    </location>
</feature>
<dbReference type="PANTHER" id="PTHR15598">
    <property type="entry name" value="ENHANCER OF MRNA-DECAPPING PROTEIN 4"/>
    <property type="match status" value="1"/>
</dbReference>
<accession>A0A7S0R211</accession>
<dbReference type="InterPro" id="IPR001680">
    <property type="entry name" value="WD40_rpt"/>
</dbReference>